<feature type="domain" description="Response regulatory" evidence="2">
    <location>
        <begin position="10"/>
        <end position="129"/>
    </location>
</feature>
<dbReference type="EMBL" id="QPID01000012">
    <property type="protein sequence ID" value="RCU45178.1"/>
    <property type="molecule type" value="Genomic_DNA"/>
</dbReference>
<dbReference type="GO" id="GO:0000160">
    <property type="term" value="P:phosphorelay signal transduction system"/>
    <property type="evidence" value="ECO:0007669"/>
    <property type="project" value="InterPro"/>
</dbReference>
<proteinExistence type="predicted"/>
<dbReference type="SUPFAM" id="SSF52172">
    <property type="entry name" value="CheY-like"/>
    <property type="match status" value="1"/>
</dbReference>
<keyword evidence="4" id="KW-1185">Reference proteome</keyword>
<dbReference type="PANTHER" id="PTHR43228:SF1">
    <property type="entry name" value="TWO-COMPONENT RESPONSE REGULATOR ARR22"/>
    <property type="match status" value="1"/>
</dbReference>
<dbReference type="Proteomes" id="UP000252558">
    <property type="component" value="Unassembled WGS sequence"/>
</dbReference>
<reference evidence="3 4" key="1">
    <citation type="submission" date="2018-07" db="EMBL/GenBank/DDBJ databases">
        <title>Corallincola holothuriorum sp. nov., a new facultative anaerobe isolated from sea cucumber Apostichopus japonicus.</title>
        <authorList>
            <person name="Xia H."/>
        </authorList>
    </citation>
    <scope>NUCLEOTIDE SEQUENCE [LARGE SCALE GENOMIC DNA]</scope>
    <source>
        <strain evidence="3 4">C4</strain>
    </source>
</reference>
<comment type="caution">
    <text evidence="3">The sequence shown here is derived from an EMBL/GenBank/DDBJ whole genome shotgun (WGS) entry which is preliminary data.</text>
</comment>
<dbReference type="OrthoDB" id="9800897at2"/>
<dbReference type="Gene3D" id="3.40.50.2300">
    <property type="match status" value="1"/>
</dbReference>
<dbReference type="InterPro" id="IPR011006">
    <property type="entry name" value="CheY-like_superfamily"/>
</dbReference>
<evidence type="ECO:0000256" key="1">
    <source>
        <dbReference type="PROSITE-ProRule" id="PRU00169"/>
    </source>
</evidence>
<dbReference type="SMART" id="SM00448">
    <property type="entry name" value="REC"/>
    <property type="match status" value="1"/>
</dbReference>
<evidence type="ECO:0000313" key="4">
    <source>
        <dbReference type="Proteomes" id="UP000252558"/>
    </source>
</evidence>
<accession>A0A368N3W9</accession>
<dbReference type="AlphaFoldDB" id="A0A368N3W9"/>
<evidence type="ECO:0000313" key="3">
    <source>
        <dbReference type="EMBL" id="RCU45178.1"/>
    </source>
</evidence>
<dbReference type="InterPro" id="IPR001789">
    <property type="entry name" value="Sig_transdc_resp-reg_receiver"/>
</dbReference>
<dbReference type="Pfam" id="PF00072">
    <property type="entry name" value="Response_reg"/>
    <property type="match status" value="1"/>
</dbReference>
<dbReference type="InterPro" id="IPR052048">
    <property type="entry name" value="ST_Response_Regulator"/>
</dbReference>
<dbReference type="PROSITE" id="PS50110">
    <property type="entry name" value="RESPONSE_REGULATORY"/>
    <property type="match status" value="1"/>
</dbReference>
<sequence>MSEGVWGNFNIMLVDDEPITRHLLNSLLQQLGFRSITVASDGDEAIACLKESEYDLILTDIEMPGVNGLTLLQKIRCGATEQPRNTRVMVITSHDEMAVLGTAIALDADAIINKSIGADQLKTRIDHLLLGPQPELRPAIAYEILDTEKPLQIDASVDGINDVDGPGKKVGFDALVEGMLLAQPILSDSGYVLVPSGEPLTLGKIGLLQDLRDYLPASHAYIVD</sequence>
<keyword evidence="1" id="KW-0597">Phosphoprotein</keyword>
<dbReference type="CDD" id="cd00156">
    <property type="entry name" value="REC"/>
    <property type="match status" value="1"/>
</dbReference>
<protein>
    <submittedName>
        <fullName evidence="3">Response regulator</fullName>
    </submittedName>
</protein>
<gene>
    <name evidence="3" type="ORF">DU002_17275</name>
</gene>
<evidence type="ECO:0000259" key="2">
    <source>
        <dbReference type="PROSITE" id="PS50110"/>
    </source>
</evidence>
<dbReference type="RefSeq" id="WP_114339697.1">
    <property type="nucleotide sequence ID" value="NZ_QPID01000012.1"/>
</dbReference>
<name>A0A368N3W9_9GAMM</name>
<organism evidence="3 4">
    <name type="scientific">Corallincola holothuriorum</name>
    <dbReference type="NCBI Taxonomy" id="2282215"/>
    <lineage>
        <taxon>Bacteria</taxon>
        <taxon>Pseudomonadati</taxon>
        <taxon>Pseudomonadota</taxon>
        <taxon>Gammaproteobacteria</taxon>
        <taxon>Alteromonadales</taxon>
        <taxon>Psychromonadaceae</taxon>
        <taxon>Corallincola</taxon>
    </lineage>
</organism>
<feature type="modified residue" description="4-aspartylphosphate" evidence="1">
    <location>
        <position position="60"/>
    </location>
</feature>
<dbReference type="PANTHER" id="PTHR43228">
    <property type="entry name" value="TWO-COMPONENT RESPONSE REGULATOR"/>
    <property type="match status" value="1"/>
</dbReference>